<comment type="cofactor">
    <cofactor evidence="3">
        <name>Zn(2+)</name>
        <dbReference type="ChEBI" id="CHEBI:29105"/>
    </cofactor>
</comment>
<organism evidence="10 11">
    <name type="scientific">Paenibacillus cellulosilyticus</name>
    <dbReference type="NCBI Taxonomy" id="375489"/>
    <lineage>
        <taxon>Bacteria</taxon>
        <taxon>Bacillati</taxon>
        <taxon>Bacillota</taxon>
        <taxon>Bacilli</taxon>
        <taxon>Bacillales</taxon>
        <taxon>Paenibacillaceae</taxon>
        <taxon>Paenibacillus</taxon>
    </lineage>
</organism>
<keyword evidence="11" id="KW-1185">Reference proteome</keyword>
<keyword evidence="9" id="KW-0482">Metalloprotease</keyword>
<dbReference type="PRINTS" id="PR00919">
    <property type="entry name" value="THERMOPTASE"/>
</dbReference>
<evidence type="ECO:0000256" key="4">
    <source>
        <dbReference type="ARBA" id="ARBA00008236"/>
    </source>
</evidence>
<dbReference type="InterPro" id="IPR000787">
    <property type="entry name" value="Peptidase_M29"/>
</dbReference>
<comment type="cofactor">
    <cofactor evidence="2">
        <name>Mg(2+)</name>
        <dbReference type="ChEBI" id="CHEBI:18420"/>
    </cofactor>
</comment>
<dbReference type="SUPFAM" id="SSF144052">
    <property type="entry name" value="Thermophilic metalloprotease-like"/>
    <property type="match status" value="1"/>
</dbReference>
<reference evidence="10 11" key="1">
    <citation type="submission" date="2018-05" db="EMBL/GenBank/DDBJ databases">
        <title>Genomic Encyclopedia of Type Strains, Phase III (KMG-III): the genomes of soil and plant-associated and newly described type strains.</title>
        <authorList>
            <person name="Whitman W."/>
        </authorList>
    </citation>
    <scope>NUCLEOTIDE SEQUENCE [LARGE SCALE GENOMIC DNA]</scope>
    <source>
        <strain evidence="10 11">CECT 5696</strain>
    </source>
</reference>
<evidence type="ECO:0000256" key="2">
    <source>
        <dbReference type="ARBA" id="ARBA00001946"/>
    </source>
</evidence>
<evidence type="ECO:0000256" key="3">
    <source>
        <dbReference type="ARBA" id="ARBA00001947"/>
    </source>
</evidence>
<dbReference type="OrthoDB" id="9803993at2"/>
<keyword evidence="5 10" id="KW-0031">Aminopeptidase</keyword>
<dbReference type="InterPro" id="IPR052170">
    <property type="entry name" value="M29_Exopeptidase"/>
</dbReference>
<dbReference type="GO" id="GO:0008237">
    <property type="term" value="F:metallopeptidase activity"/>
    <property type="evidence" value="ECO:0007669"/>
    <property type="project" value="UniProtKB-KW"/>
</dbReference>
<evidence type="ECO:0000256" key="8">
    <source>
        <dbReference type="ARBA" id="ARBA00022801"/>
    </source>
</evidence>
<dbReference type="GO" id="GO:0006508">
    <property type="term" value="P:proteolysis"/>
    <property type="evidence" value="ECO:0007669"/>
    <property type="project" value="UniProtKB-KW"/>
</dbReference>
<dbReference type="Pfam" id="PF02073">
    <property type="entry name" value="Peptidase_M29"/>
    <property type="match status" value="1"/>
</dbReference>
<evidence type="ECO:0000313" key="10">
    <source>
        <dbReference type="EMBL" id="PWW03205.1"/>
    </source>
</evidence>
<dbReference type="GO" id="GO:0046872">
    <property type="term" value="F:metal ion binding"/>
    <property type="evidence" value="ECO:0007669"/>
    <property type="project" value="UniProtKB-KW"/>
</dbReference>
<keyword evidence="7" id="KW-0479">Metal-binding</keyword>
<dbReference type="PANTHER" id="PTHR34448:SF1">
    <property type="entry name" value="BLL6088 PROTEIN"/>
    <property type="match status" value="1"/>
</dbReference>
<evidence type="ECO:0000256" key="6">
    <source>
        <dbReference type="ARBA" id="ARBA00022670"/>
    </source>
</evidence>
<dbReference type="AlphaFoldDB" id="A0A2V2YVG7"/>
<evidence type="ECO:0000256" key="1">
    <source>
        <dbReference type="ARBA" id="ARBA00001941"/>
    </source>
</evidence>
<keyword evidence="8" id="KW-0378">Hydrolase</keyword>
<gene>
    <name evidence="10" type="ORF">DFQ01_107102</name>
</gene>
<keyword evidence="6" id="KW-0645">Protease</keyword>
<accession>A0A2V2YVG7</accession>
<dbReference type="RefSeq" id="WP_110044100.1">
    <property type="nucleotide sequence ID" value="NZ_CP054612.1"/>
</dbReference>
<dbReference type="PANTHER" id="PTHR34448">
    <property type="entry name" value="AMINOPEPTIDASE"/>
    <property type="match status" value="1"/>
</dbReference>
<dbReference type="GO" id="GO:0004177">
    <property type="term" value="F:aminopeptidase activity"/>
    <property type="evidence" value="ECO:0007669"/>
    <property type="project" value="UniProtKB-KW"/>
</dbReference>
<comment type="similarity">
    <text evidence="4">Belongs to the peptidase M29 family.</text>
</comment>
<evidence type="ECO:0000256" key="5">
    <source>
        <dbReference type="ARBA" id="ARBA00022438"/>
    </source>
</evidence>
<dbReference type="Gene3D" id="3.40.1830.10">
    <property type="entry name" value="Thermophilic metalloprotease (M29)"/>
    <property type="match status" value="1"/>
</dbReference>
<dbReference type="EMBL" id="QGTQ01000007">
    <property type="protein sequence ID" value="PWW03205.1"/>
    <property type="molecule type" value="Genomic_DNA"/>
</dbReference>
<protein>
    <submittedName>
        <fullName evidence="10">Aminopeptidase</fullName>
    </submittedName>
</protein>
<evidence type="ECO:0000313" key="11">
    <source>
        <dbReference type="Proteomes" id="UP000246635"/>
    </source>
</evidence>
<comment type="caution">
    <text evidence="10">The sequence shown here is derived from an EMBL/GenBank/DDBJ whole genome shotgun (WGS) entry which is preliminary data.</text>
</comment>
<dbReference type="InterPro" id="IPR035097">
    <property type="entry name" value="M29_N-terminal"/>
</dbReference>
<evidence type="ECO:0000256" key="9">
    <source>
        <dbReference type="ARBA" id="ARBA00023049"/>
    </source>
</evidence>
<dbReference type="Proteomes" id="UP000246635">
    <property type="component" value="Unassembled WGS sequence"/>
</dbReference>
<evidence type="ECO:0000256" key="7">
    <source>
        <dbReference type="ARBA" id="ARBA00022723"/>
    </source>
</evidence>
<proteinExistence type="inferred from homology"/>
<sequence length="366" mass="41112">MPLNTKKLADAIVSKSLAVAPLQRVFIDVVGEADSLIDELITSIYSSGGIPFLHTVMTKHLKRLLQGSHPQQIKLMAKQRIYQMKTMNAYIGIRSTPNLYEMNDVDEERYKLYINEYLQPIQATMASLDHWILLQWPTEGAAQLAGMSLESFKSFYFQASSLDYEQLREKAEPLQHLLDHTDKVRITSPGTDLTFSINNIPSFLCMGKYNLPDGEIFTAPVLHSTEGYIQFNIPGYYMGKLFHNVSLEFRKGRVVNASSDNMTMLNSILNTDNGACYLGEFGIGLNPAIIKPTNSLIFDEKMNGSIHLALGQAYPMADNGNNSSIHWDLVLMQSKNYGGGALYFDGILIREDGLFILPELKHLNEE</sequence>
<name>A0A2V2YVG7_9BACL</name>
<comment type="cofactor">
    <cofactor evidence="1">
        <name>Co(2+)</name>
        <dbReference type="ChEBI" id="CHEBI:48828"/>
    </cofactor>
</comment>